<dbReference type="CDD" id="cd00167">
    <property type="entry name" value="SANT"/>
    <property type="match status" value="1"/>
</dbReference>
<keyword evidence="2" id="KW-0217">Developmental protein</keyword>
<dbReference type="CDD" id="cd02336">
    <property type="entry name" value="ZZ_RSC8"/>
    <property type="match status" value="1"/>
</dbReference>
<feature type="region of interest" description="Disordered" evidence="11">
    <location>
        <begin position="598"/>
        <end position="853"/>
    </location>
</feature>
<dbReference type="InterPro" id="IPR001005">
    <property type="entry name" value="SANT/Myb"/>
</dbReference>
<keyword evidence="9" id="KW-0539">Nucleus</keyword>
<evidence type="ECO:0000259" key="12">
    <source>
        <dbReference type="PROSITE" id="PS50090"/>
    </source>
</evidence>
<keyword evidence="3" id="KW-0479">Metal-binding</keyword>
<dbReference type="InterPro" id="IPR017884">
    <property type="entry name" value="SANT_dom"/>
</dbReference>
<keyword evidence="7" id="KW-0238">DNA-binding</keyword>
<feature type="domain" description="Myb-like" evidence="12">
    <location>
        <begin position="367"/>
        <end position="417"/>
    </location>
</feature>
<dbReference type="PANTHER" id="PTHR12802:SF41">
    <property type="entry name" value="BRAHMA ASSOCIATED PROTEIN 155 KDA"/>
    <property type="match status" value="1"/>
</dbReference>
<feature type="region of interest" description="Disordered" evidence="11">
    <location>
        <begin position="435"/>
        <end position="514"/>
    </location>
</feature>
<feature type="compositionally biased region" description="Polar residues" evidence="11">
    <location>
        <begin position="738"/>
        <end position="765"/>
    </location>
</feature>
<gene>
    <name evidence="17" type="ORF">RchiOBHm_Chr6g0263951</name>
</gene>
<dbReference type="PROSITE" id="PS51293">
    <property type="entry name" value="SANT"/>
    <property type="match status" value="1"/>
</dbReference>
<dbReference type="OMA" id="DFIVMEP"/>
<dbReference type="PROSITE" id="PS01357">
    <property type="entry name" value="ZF_ZZ_1"/>
    <property type="match status" value="1"/>
</dbReference>
<dbReference type="InterPro" id="IPR043145">
    <property type="entry name" value="Znf_ZZ_sf"/>
</dbReference>
<evidence type="ECO:0000256" key="1">
    <source>
        <dbReference type="ARBA" id="ARBA00004123"/>
    </source>
</evidence>
<dbReference type="AlphaFoldDB" id="A0A2P6PP06"/>
<dbReference type="InterPro" id="IPR017930">
    <property type="entry name" value="Myb_dom"/>
</dbReference>
<dbReference type="PROSITE" id="PS50934">
    <property type="entry name" value="SWIRM"/>
    <property type="match status" value="1"/>
</dbReference>
<feature type="compositionally biased region" description="Low complexity" evidence="11">
    <location>
        <begin position="807"/>
        <end position="821"/>
    </location>
</feature>
<dbReference type="Pfam" id="PF00569">
    <property type="entry name" value="ZZ"/>
    <property type="match status" value="1"/>
</dbReference>
<keyword evidence="18" id="KW-1185">Reference proteome</keyword>
<dbReference type="GO" id="GO:0008270">
    <property type="term" value="F:zinc ion binding"/>
    <property type="evidence" value="ECO:0007669"/>
    <property type="project" value="UniProtKB-KW"/>
</dbReference>
<evidence type="ECO:0000259" key="15">
    <source>
        <dbReference type="PROSITE" id="PS51293"/>
    </source>
</evidence>
<feature type="domain" description="HTH myb-type" evidence="16">
    <location>
        <begin position="367"/>
        <end position="409"/>
    </location>
</feature>
<dbReference type="GO" id="GO:0003677">
    <property type="term" value="F:DNA binding"/>
    <property type="evidence" value="ECO:0007669"/>
    <property type="project" value="UniProtKB-KW"/>
</dbReference>
<dbReference type="InterPro" id="IPR032451">
    <property type="entry name" value="SMARCC_C"/>
</dbReference>
<evidence type="ECO:0000313" key="17">
    <source>
        <dbReference type="EMBL" id="PRQ23673.1"/>
    </source>
</evidence>
<dbReference type="SMART" id="SM00291">
    <property type="entry name" value="ZnF_ZZ"/>
    <property type="match status" value="1"/>
</dbReference>
<dbReference type="PANTHER" id="PTHR12802">
    <property type="entry name" value="SWI/SNF COMPLEX-RELATED"/>
    <property type="match status" value="1"/>
</dbReference>
<feature type="compositionally biased region" description="Pro residues" evidence="11">
    <location>
        <begin position="784"/>
        <end position="794"/>
    </location>
</feature>
<dbReference type="PROSITE" id="PS51294">
    <property type="entry name" value="HTH_MYB"/>
    <property type="match status" value="1"/>
</dbReference>
<feature type="compositionally biased region" description="Basic and acidic residues" evidence="11">
    <location>
        <begin position="829"/>
        <end position="853"/>
    </location>
</feature>
<dbReference type="GO" id="GO:0005634">
    <property type="term" value="C:nucleus"/>
    <property type="evidence" value="ECO:0007669"/>
    <property type="project" value="UniProtKB-SubCell"/>
</dbReference>
<evidence type="ECO:0000256" key="9">
    <source>
        <dbReference type="ARBA" id="ARBA00023242"/>
    </source>
</evidence>
<evidence type="ECO:0000259" key="14">
    <source>
        <dbReference type="PROSITE" id="PS50934"/>
    </source>
</evidence>
<dbReference type="Pfam" id="PF04433">
    <property type="entry name" value="SWIRM"/>
    <property type="match status" value="1"/>
</dbReference>
<feature type="compositionally biased region" description="Basic residues" evidence="11">
    <location>
        <begin position="44"/>
        <end position="55"/>
    </location>
</feature>
<evidence type="ECO:0000256" key="6">
    <source>
        <dbReference type="ARBA" id="ARBA00023015"/>
    </source>
</evidence>
<feature type="domain" description="SWIRM" evidence="14">
    <location>
        <begin position="153"/>
        <end position="250"/>
    </location>
</feature>
<feature type="region of interest" description="Disordered" evidence="11">
    <location>
        <begin position="965"/>
        <end position="1016"/>
    </location>
</feature>
<dbReference type="Proteomes" id="UP000238479">
    <property type="component" value="Chromosome 6"/>
</dbReference>
<feature type="compositionally biased region" description="Basic and acidic residues" evidence="11">
    <location>
        <begin position="474"/>
        <end position="514"/>
    </location>
</feature>
<feature type="compositionally biased region" description="Basic and acidic residues" evidence="11">
    <location>
        <begin position="113"/>
        <end position="130"/>
    </location>
</feature>
<evidence type="ECO:0000259" key="16">
    <source>
        <dbReference type="PROSITE" id="PS51294"/>
    </source>
</evidence>
<dbReference type="Gene3D" id="1.10.10.60">
    <property type="entry name" value="Homeodomain-like"/>
    <property type="match status" value="1"/>
</dbReference>
<feature type="compositionally biased region" description="Polar residues" evidence="11">
    <location>
        <begin position="990"/>
        <end position="1016"/>
    </location>
</feature>
<evidence type="ECO:0000256" key="8">
    <source>
        <dbReference type="ARBA" id="ARBA00023163"/>
    </source>
</evidence>
<protein>
    <submittedName>
        <fullName evidence="17">Putative transcription factor MYB/SANT family</fullName>
    </submittedName>
</protein>
<dbReference type="InterPro" id="IPR009057">
    <property type="entry name" value="Homeodomain-like_sf"/>
</dbReference>
<dbReference type="Pfam" id="PF00249">
    <property type="entry name" value="Myb_DNA-binding"/>
    <property type="match status" value="1"/>
</dbReference>
<evidence type="ECO:0000256" key="4">
    <source>
        <dbReference type="ARBA" id="ARBA00022771"/>
    </source>
</evidence>
<keyword evidence="5" id="KW-0862">Zinc</keyword>
<dbReference type="Gene3D" id="1.10.10.10">
    <property type="entry name" value="Winged helix-like DNA-binding domain superfamily/Winged helix DNA-binding domain"/>
    <property type="match status" value="1"/>
</dbReference>
<dbReference type="Gramene" id="PRQ23673">
    <property type="protein sequence ID" value="PRQ23673"/>
    <property type="gene ID" value="RchiOBHm_Chr6g0263951"/>
</dbReference>
<evidence type="ECO:0000256" key="5">
    <source>
        <dbReference type="ARBA" id="ARBA00022833"/>
    </source>
</evidence>
<keyword evidence="4 10" id="KW-0863">Zinc-finger</keyword>
<feature type="region of interest" description="Disordered" evidence="11">
    <location>
        <begin position="1"/>
        <end position="132"/>
    </location>
</feature>
<evidence type="ECO:0000313" key="18">
    <source>
        <dbReference type="Proteomes" id="UP000238479"/>
    </source>
</evidence>
<dbReference type="SMART" id="SM00717">
    <property type="entry name" value="SANT"/>
    <property type="match status" value="1"/>
</dbReference>
<comment type="caution">
    <text evidence="17">The sequence shown here is derived from an EMBL/GenBank/DDBJ whole genome shotgun (WGS) entry which is preliminary data.</text>
</comment>
<dbReference type="SUPFAM" id="SSF57850">
    <property type="entry name" value="RING/U-box"/>
    <property type="match status" value="1"/>
</dbReference>
<feature type="compositionally biased region" description="Basic and acidic residues" evidence="11">
    <location>
        <begin position="601"/>
        <end position="683"/>
    </location>
</feature>
<dbReference type="Gene3D" id="3.30.60.90">
    <property type="match status" value="1"/>
</dbReference>
<keyword evidence="8" id="KW-0804">Transcription</keyword>
<keyword evidence="6" id="KW-0805">Transcription regulation</keyword>
<proteinExistence type="predicted"/>
<evidence type="ECO:0000259" key="13">
    <source>
        <dbReference type="PROSITE" id="PS50135"/>
    </source>
</evidence>
<feature type="compositionally biased region" description="Pro residues" evidence="11">
    <location>
        <begin position="1"/>
        <end position="16"/>
    </location>
</feature>
<sequence>MLQSPNPDPHPNPFPPSMEEKRGDAGTQPPANAADSPASEPTSSRRRAGGQKRKASSLGGSGSSSTPSKRLTREKASLSHPPIHNGPLTRARQGPNNHASASAAAVKPAAQTKRPEPSSVEAERAKRESELEALEASMEAEFEAIRSRDANAHVVPSHCGWFSWTKVHAIEERMLPSFFNGKSDARTPDTYLEIRNCIMKKFHVNPGTLVELKDMLELEVGDFDSRQEVMEFLDHWGLINFHPFPPTGSTVANVNSDEVTERDSLVDKLYHFEALESRSSVVPKTNLFTPTVPSGLFPESTFAEELVRPEGPAVEYHCNSCSADCSRKRYHCQKQADFDLCSDCFNNGKFDSGMSSSDFILMEPAEAPGVSGGKWTDQETLLLLEALELYKENWNEIAEHVATKTKAQCILHFVQMPIEDTFLDRDDDIDAIAKETADPTSTNNDLLPPKDAPETTENKTSANESDPQTSPMEISKEEASEVKVGEDTSRPEDENEVKVGQDTSKLEDTGDLKIDQETDENLALKALKEAFEVVGYPQTPESQLSFADVGNPAMALAAFLARLVGPDHAIASAHNSLKSISADSAGIELASRHCFILEDPPNDRKEQASHDSVAAEREVQSEKVDEENSHKEDNSTSGLEDRGVSNDNNDKKLEEVTPEEKSQSTKEQDDRVSHEEVGTDKLNKSNNSELPNDQPPTLGESDNSKVETPPSSVKESGEGTSVGQPSETIETPMDVDMSDSNPSTKTEPQQPVTSNSAEEPSQSTEASKEVDVSNALPSERDEPPPPVTEEPPQPTETSKDVLMVCDSQPPQENEPSQPVENTASEDQTDDSKHEKHDCTDPKNDKKQETKGEQKIDKIKQAAVSAVSAAAVKAKLLAEQEEDQIRQLAAMLIEKQLHKLEAKLGFFHEMESVVMRVKEQLDRSRQKLYHERAQIIAARLGLPGSSSRGMPSAMPTNRMAMNAANSVPRPPLMMTSQRPPMSRPTGAVASTPLNQFSSSGSAIRPPSQDSLSSIGTK</sequence>
<reference evidence="17 18" key="1">
    <citation type="journal article" date="2018" name="Nat. Genet.">
        <title>The Rosa genome provides new insights in the design of modern roses.</title>
        <authorList>
            <person name="Bendahmane M."/>
        </authorList>
    </citation>
    <scope>NUCLEOTIDE SEQUENCE [LARGE SCALE GENOMIC DNA]</scope>
    <source>
        <strain evidence="18">cv. Old Blush</strain>
    </source>
</reference>
<dbReference type="OrthoDB" id="118550at2759"/>
<feature type="domain" description="SANT" evidence="15">
    <location>
        <begin position="370"/>
        <end position="421"/>
    </location>
</feature>
<evidence type="ECO:0000256" key="7">
    <source>
        <dbReference type="ARBA" id="ARBA00023125"/>
    </source>
</evidence>
<feature type="compositionally biased region" description="Polar residues" evidence="11">
    <location>
        <begin position="458"/>
        <end position="472"/>
    </location>
</feature>
<dbReference type="SUPFAM" id="SSF46689">
    <property type="entry name" value="Homeodomain-like"/>
    <property type="match status" value="2"/>
</dbReference>
<name>A0A2P6PP06_ROSCH</name>
<dbReference type="InterPro" id="IPR007526">
    <property type="entry name" value="SWIRM"/>
</dbReference>
<evidence type="ECO:0000256" key="3">
    <source>
        <dbReference type="ARBA" id="ARBA00022723"/>
    </source>
</evidence>
<feature type="compositionally biased region" description="Polar residues" evidence="11">
    <location>
        <begin position="709"/>
        <end position="729"/>
    </location>
</feature>
<evidence type="ECO:0000256" key="10">
    <source>
        <dbReference type="PROSITE-ProRule" id="PRU00228"/>
    </source>
</evidence>
<dbReference type="FunFam" id="1.10.10.60:FF:000014">
    <property type="entry name" value="SWI/SNF complex subunit SMARCC2 isoform C"/>
    <property type="match status" value="1"/>
</dbReference>
<dbReference type="InterPro" id="IPR036388">
    <property type="entry name" value="WH-like_DNA-bd_sf"/>
</dbReference>
<dbReference type="STRING" id="74649.A0A2P6PP06"/>
<dbReference type="InterPro" id="IPR041984">
    <property type="entry name" value="Rsc8/Ssr1/Ssr2_ZZ"/>
</dbReference>
<evidence type="ECO:0000256" key="2">
    <source>
        <dbReference type="ARBA" id="ARBA00022473"/>
    </source>
</evidence>
<feature type="compositionally biased region" description="Low complexity" evidence="11">
    <location>
        <begin position="99"/>
        <end position="110"/>
    </location>
</feature>
<comment type="subcellular location">
    <subcellularLocation>
        <location evidence="1">Nucleus</location>
    </subcellularLocation>
</comment>
<dbReference type="PROSITE" id="PS50090">
    <property type="entry name" value="MYB_LIKE"/>
    <property type="match status" value="1"/>
</dbReference>
<dbReference type="Pfam" id="PF16495">
    <property type="entry name" value="SWIRM-assoc_1"/>
    <property type="match status" value="1"/>
</dbReference>
<organism evidence="17 18">
    <name type="scientific">Rosa chinensis</name>
    <name type="common">China rose</name>
    <dbReference type="NCBI Taxonomy" id="74649"/>
    <lineage>
        <taxon>Eukaryota</taxon>
        <taxon>Viridiplantae</taxon>
        <taxon>Streptophyta</taxon>
        <taxon>Embryophyta</taxon>
        <taxon>Tracheophyta</taxon>
        <taxon>Spermatophyta</taxon>
        <taxon>Magnoliopsida</taxon>
        <taxon>eudicotyledons</taxon>
        <taxon>Gunneridae</taxon>
        <taxon>Pentapetalae</taxon>
        <taxon>rosids</taxon>
        <taxon>fabids</taxon>
        <taxon>Rosales</taxon>
        <taxon>Rosaceae</taxon>
        <taxon>Rosoideae</taxon>
        <taxon>Rosoideae incertae sedis</taxon>
        <taxon>Rosa</taxon>
    </lineage>
</organism>
<accession>A0A2P6PP06</accession>
<dbReference type="InterPro" id="IPR000433">
    <property type="entry name" value="Znf_ZZ"/>
</dbReference>
<feature type="domain" description="ZZ-type" evidence="13">
    <location>
        <begin position="313"/>
        <end position="367"/>
    </location>
</feature>
<dbReference type="PROSITE" id="PS50135">
    <property type="entry name" value="ZF_ZZ_2"/>
    <property type="match status" value="1"/>
</dbReference>
<evidence type="ECO:0000256" key="11">
    <source>
        <dbReference type="SAM" id="MobiDB-lite"/>
    </source>
</evidence>
<dbReference type="EMBL" id="PDCK01000044">
    <property type="protein sequence ID" value="PRQ23673.1"/>
    <property type="molecule type" value="Genomic_DNA"/>
</dbReference>